<gene>
    <name evidence="1" type="ORF">H5410_027775</name>
</gene>
<reference evidence="1 2" key="1">
    <citation type="submission" date="2020-09" db="EMBL/GenBank/DDBJ databases">
        <title>De no assembly of potato wild relative species, Solanum commersonii.</title>
        <authorList>
            <person name="Cho K."/>
        </authorList>
    </citation>
    <scope>NUCLEOTIDE SEQUENCE [LARGE SCALE GENOMIC DNA]</scope>
    <source>
        <strain evidence="1">LZ3.2</strain>
        <tissue evidence="1">Leaf</tissue>
    </source>
</reference>
<sequence>MKDCFMLLNMKMLMFEVGPKSNTDSQEDTIPNEDDYEVGEELGSLRNERKYKIKKEEICSN</sequence>
<proteinExistence type="predicted"/>
<name>A0A9J5Z039_SOLCO</name>
<comment type="caution">
    <text evidence="1">The sequence shown here is derived from an EMBL/GenBank/DDBJ whole genome shotgun (WGS) entry which is preliminary data.</text>
</comment>
<evidence type="ECO:0000313" key="1">
    <source>
        <dbReference type="EMBL" id="KAG5606283.1"/>
    </source>
</evidence>
<dbReference type="Proteomes" id="UP000824120">
    <property type="component" value="Chromosome 5"/>
</dbReference>
<protein>
    <submittedName>
        <fullName evidence="1">Uncharacterized protein</fullName>
    </submittedName>
</protein>
<accession>A0A9J5Z039</accession>
<evidence type="ECO:0000313" key="2">
    <source>
        <dbReference type="Proteomes" id="UP000824120"/>
    </source>
</evidence>
<organism evidence="1 2">
    <name type="scientific">Solanum commersonii</name>
    <name type="common">Commerson's wild potato</name>
    <name type="synonym">Commerson's nightshade</name>
    <dbReference type="NCBI Taxonomy" id="4109"/>
    <lineage>
        <taxon>Eukaryota</taxon>
        <taxon>Viridiplantae</taxon>
        <taxon>Streptophyta</taxon>
        <taxon>Embryophyta</taxon>
        <taxon>Tracheophyta</taxon>
        <taxon>Spermatophyta</taxon>
        <taxon>Magnoliopsida</taxon>
        <taxon>eudicotyledons</taxon>
        <taxon>Gunneridae</taxon>
        <taxon>Pentapetalae</taxon>
        <taxon>asterids</taxon>
        <taxon>lamiids</taxon>
        <taxon>Solanales</taxon>
        <taxon>Solanaceae</taxon>
        <taxon>Solanoideae</taxon>
        <taxon>Solaneae</taxon>
        <taxon>Solanum</taxon>
    </lineage>
</organism>
<keyword evidence="2" id="KW-1185">Reference proteome</keyword>
<dbReference type="EMBL" id="JACXVP010000005">
    <property type="protein sequence ID" value="KAG5606283.1"/>
    <property type="molecule type" value="Genomic_DNA"/>
</dbReference>
<dbReference type="AlphaFoldDB" id="A0A9J5Z039"/>